<feature type="coiled-coil region" evidence="2">
    <location>
        <begin position="483"/>
        <end position="510"/>
    </location>
</feature>
<keyword evidence="2" id="KW-0175">Coiled coil</keyword>
<dbReference type="InterPro" id="IPR057670">
    <property type="entry name" value="SH3_retrovirus"/>
</dbReference>
<dbReference type="Gene3D" id="3.90.1150.10">
    <property type="entry name" value="Aspartate Aminotransferase, domain 1"/>
    <property type="match status" value="1"/>
</dbReference>
<dbReference type="Pfam" id="PF25597">
    <property type="entry name" value="SH3_retrovirus"/>
    <property type="match status" value="1"/>
</dbReference>
<dbReference type="GO" id="GO:0030170">
    <property type="term" value="F:pyridoxal phosphate binding"/>
    <property type="evidence" value="ECO:0007669"/>
    <property type="project" value="InterPro"/>
</dbReference>
<accession>A0AA39RWV4</accession>
<dbReference type="Proteomes" id="UP001168877">
    <property type="component" value="Unassembled WGS sequence"/>
</dbReference>
<proteinExistence type="predicted"/>
<dbReference type="InterPro" id="IPR004839">
    <property type="entry name" value="Aminotransferase_I/II_large"/>
</dbReference>
<dbReference type="InterPro" id="IPR050478">
    <property type="entry name" value="Ethylene_sulfur-biosynth"/>
</dbReference>
<dbReference type="Pfam" id="PF00155">
    <property type="entry name" value="Aminotran_1_2"/>
    <property type="match status" value="1"/>
</dbReference>
<reference evidence="5" key="1">
    <citation type="journal article" date="2022" name="Plant J.">
        <title>Strategies of tolerance reflected in two North American maple genomes.</title>
        <authorList>
            <person name="McEvoy S.L."/>
            <person name="Sezen U.U."/>
            <person name="Trouern-Trend A."/>
            <person name="McMahon S.M."/>
            <person name="Schaberg P.G."/>
            <person name="Yang J."/>
            <person name="Wegrzyn J.L."/>
            <person name="Swenson N.G."/>
        </authorList>
    </citation>
    <scope>NUCLEOTIDE SEQUENCE</scope>
    <source>
        <strain evidence="5">NS2018</strain>
    </source>
</reference>
<evidence type="ECO:0000256" key="1">
    <source>
        <dbReference type="ARBA" id="ARBA00022898"/>
    </source>
</evidence>
<dbReference type="PANTHER" id="PTHR43795">
    <property type="entry name" value="BIFUNCTIONAL ASPARTATE AMINOTRANSFERASE AND GLUTAMATE/ASPARTATE-PREPHENATE AMINOTRANSFERASE-RELATED"/>
    <property type="match status" value="1"/>
</dbReference>
<keyword evidence="1" id="KW-0663">Pyridoxal phosphate</keyword>
<gene>
    <name evidence="5" type="ORF">LWI29_022610</name>
</gene>
<evidence type="ECO:0000259" key="3">
    <source>
        <dbReference type="Pfam" id="PF00155"/>
    </source>
</evidence>
<keyword evidence="6" id="KW-1185">Reference proteome</keyword>
<dbReference type="InterPro" id="IPR015421">
    <property type="entry name" value="PyrdxlP-dep_Trfase_major"/>
</dbReference>
<evidence type="ECO:0000313" key="5">
    <source>
        <dbReference type="EMBL" id="KAK0579195.1"/>
    </source>
</evidence>
<dbReference type="AlphaFoldDB" id="A0AA39RWV4"/>
<evidence type="ECO:0000259" key="4">
    <source>
        <dbReference type="Pfam" id="PF25597"/>
    </source>
</evidence>
<dbReference type="SUPFAM" id="SSF53383">
    <property type="entry name" value="PLP-dependent transferases"/>
    <property type="match status" value="1"/>
</dbReference>
<evidence type="ECO:0000256" key="2">
    <source>
        <dbReference type="SAM" id="Coils"/>
    </source>
</evidence>
<feature type="domain" description="Retroviral polymerase SH3-like" evidence="4">
    <location>
        <begin position="124"/>
        <end position="178"/>
    </location>
</feature>
<sequence>MLLQSLISMKYKGKGNIKEYIMEMSYIASKLKALKLELSDNLLVHLEERLKQDRIESAHLASTSKDKGKKRKNNEVLKTAAYILNRVLTKVAAKTRYDYELWTSKKPILKHFHIWGCLAKAGPYMPHEKKLDSKIVSNYFIGYSERSRGYKFYDPTLRSIFETGTATFFEDVEFGGRNKVRNIVFEEESISIPTIAFDNVQFSIPVIDQKVNPDPQLDNVDQPLIQDEVIVSEEQTQQPQEPVTLRRSTRERRNAISDDFFIFLQEHEEDIGMVEDDPINFHQAMQGSNSQKWIDAMNEEYKSMQDNKCLDTQKIMATLSKIATSDRHGENSPYFDGWKAYDRNPFYPTQNPDGVIQMGLAENQLCFDLIKEWISKNPSASICSAEGVDEFKDIANFQDYHGLPEFRQAVAKFMSKARAGRVTFDPQRVVMAGGATGANELITFCIADPGDAFLVPSPYYPAFDCDLGWRTGVKIVPVNCYSSNNFQITIEALEEAYKKAREANINVKGLIITNPSNPLGTTLHRDT</sequence>
<reference evidence="5" key="2">
    <citation type="submission" date="2023-06" db="EMBL/GenBank/DDBJ databases">
        <authorList>
            <person name="Swenson N.G."/>
            <person name="Wegrzyn J.L."/>
            <person name="Mcevoy S.L."/>
        </authorList>
    </citation>
    <scope>NUCLEOTIDE SEQUENCE</scope>
    <source>
        <strain evidence="5">NS2018</strain>
        <tissue evidence="5">Leaf</tissue>
    </source>
</reference>
<dbReference type="GO" id="GO:0006520">
    <property type="term" value="P:amino acid metabolic process"/>
    <property type="evidence" value="ECO:0007669"/>
    <property type="project" value="TreeGrafter"/>
</dbReference>
<dbReference type="InterPro" id="IPR015422">
    <property type="entry name" value="PyrdxlP-dep_Trfase_small"/>
</dbReference>
<dbReference type="PRINTS" id="PR00753">
    <property type="entry name" value="ACCSYNTHASE"/>
</dbReference>
<dbReference type="CDD" id="cd00609">
    <property type="entry name" value="AAT_like"/>
    <property type="match status" value="1"/>
</dbReference>
<dbReference type="GO" id="GO:0008483">
    <property type="term" value="F:transaminase activity"/>
    <property type="evidence" value="ECO:0007669"/>
    <property type="project" value="TreeGrafter"/>
</dbReference>
<dbReference type="InterPro" id="IPR015424">
    <property type="entry name" value="PyrdxlP-dep_Trfase"/>
</dbReference>
<name>A0AA39RWV4_ACESA</name>
<evidence type="ECO:0008006" key="7">
    <source>
        <dbReference type="Google" id="ProtNLM"/>
    </source>
</evidence>
<comment type="caution">
    <text evidence="5">The sequence shown here is derived from an EMBL/GenBank/DDBJ whole genome shotgun (WGS) entry which is preliminary data.</text>
</comment>
<feature type="domain" description="Aminotransferase class I/classII large" evidence="3">
    <location>
        <begin position="356"/>
        <end position="526"/>
    </location>
</feature>
<organism evidence="5 6">
    <name type="scientific">Acer saccharum</name>
    <name type="common">Sugar maple</name>
    <dbReference type="NCBI Taxonomy" id="4024"/>
    <lineage>
        <taxon>Eukaryota</taxon>
        <taxon>Viridiplantae</taxon>
        <taxon>Streptophyta</taxon>
        <taxon>Embryophyta</taxon>
        <taxon>Tracheophyta</taxon>
        <taxon>Spermatophyta</taxon>
        <taxon>Magnoliopsida</taxon>
        <taxon>eudicotyledons</taxon>
        <taxon>Gunneridae</taxon>
        <taxon>Pentapetalae</taxon>
        <taxon>rosids</taxon>
        <taxon>malvids</taxon>
        <taxon>Sapindales</taxon>
        <taxon>Sapindaceae</taxon>
        <taxon>Hippocastanoideae</taxon>
        <taxon>Acereae</taxon>
        <taxon>Acer</taxon>
    </lineage>
</organism>
<dbReference type="EMBL" id="JAUESC010000385">
    <property type="protein sequence ID" value="KAK0579195.1"/>
    <property type="molecule type" value="Genomic_DNA"/>
</dbReference>
<protein>
    <recommendedName>
        <fullName evidence="7">1-aminocyclopropane-1-carboxylate synthase</fullName>
    </recommendedName>
</protein>
<evidence type="ECO:0000313" key="6">
    <source>
        <dbReference type="Proteomes" id="UP001168877"/>
    </source>
</evidence>
<dbReference type="Gene3D" id="3.40.640.10">
    <property type="entry name" value="Type I PLP-dependent aspartate aminotransferase-like (Major domain)"/>
    <property type="match status" value="1"/>
</dbReference>
<dbReference type="PANTHER" id="PTHR43795:SF74">
    <property type="entry name" value="1-AMINOCYCLOPROPANE-1-CARBOXYLATE SYNTHASE-LIKE PROTEIN 1"/>
    <property type="match status" value="1"/>
</dbReference>